<proteinExistence type="predicted"/>
<accession>A0A9Q8Q8J2</accession>
<reference evidence="2" key="1">
    <citation type="submission" date="2021-11" db="EMBL/GenBank/DDBJ databases">
        <title>Purpureocillium_takamizusanense_genome.</title>
        <authorList>
            <person name="Nguyen N.-H."/>
        </authorList>
    </citation>
    <scope>NUCLEOTIDE SEQUENCE</scope>
    <source>
        <strain evidence="2">PT3</strain>
    </source>
</reference>
<dbReference type="RefSeq" id="XP_047838511.1">
    <property type="nucleotide sequence ID" value="XM_047982545.1"/>
</dbReference>
<evidence type="ECO:0000256" key="1">
    <source>
        <dbReference type="SAM" id="MobiDB-lite"/>
    </source>
</evidence>
<gene>
    <name evidence="2" type="ORF">JDV02_001603</name>
</gene>
<evidence type="ECO:0000313" key="2">
    <source>
        <dbReference type="EMBL" id="UNI15030.1"/>
    </source>
</evidence>
<dbReference type="KEGG" id="ptkz:JDV02_001603"/>
<organism evidence="2 3">
    <name type="scientific">Purpureocillium takamizusanense</name>
    <dbReference type="NCBI Taxonomy" id="2060973"/>
    <lineage>
        <taxon>Eukaryota</taxon>
        <taxon>Fungi</taxon>
        <taxon>Dikarya</taxon>
        <taxon>Ascomycota</taxon>
        <taxon>Pezizomycotina</taxon>
        <taxon>Sordariomycetes</taxon>
        <taxon>Hypocreomycetidae</taxon>
        <taxon>Hypocreales</taxon>
        <taxon>Ophiocordycipitaceae</taxon>
        <taxon>Purpureocillium</taxon>
    </lineage>
</organism>
<dbReference type="EMBL" id="CP086354">
    <property type="protein sequence ID" value="UNI15030.1"/>
    <property type="molecule type" value="Genomic_DNA"/>
</dbReference>
<keyword evidence="3" id="KW-1185">Reference proteome</keyword>
<protein>
    <submittedName>
        <fullName evidence="2">Uncharacterized protein</fullName>
    </submittedName>
</protein>
<feature type="region of interest" description="Disordered" evidence="1">
    <location>
        <begin position="84"/>
        <end position="111"/>
    </location>
</feature>
<dbReference type="Proteomes" id="UP000829364">
    <property type="component" value="Chromosome 1"/>
</dbReference>
<evidence type="ECO:0000313" key="3">
    <source>
        <dbReference type="Proteomes" id="UP000829364"/>
    </source>
</evidence>
<sequence>MSLLGGKMHGIFAAASEFSHIAPSSNESRHTTVVLTDEEDEADGSRCWSGLLWLSRPAHKVRASQRHAPGNHFSPWHRGISNVGPGLRAPCKDHHRPVEATLTKGYGPVSQ</sequence>
<dbReference type="GeneID" id="72063566"/>
<name>A0A9Q8Q8J2_9HYPO</name>
<dbReference type="AlphaFoldDB" id="A0A9Q8Q8J2"/>